<keyword evidence="2" id="KW-0169">Cobalamin biosynthesis</keyword>
<gene>
    <name evidence="7" type="ORF">DES41_103118</name>
</gene>
<dbReference type="SUPFAM" id="SSF53790">
    <property type="entry name" value="Tetrapyrrole methylase"/>
    <property type="match status" value="1"/>
</dbReference>
<dbReference type="NCBIfam" id="TIGR02434">
    <property type="entry name" value="CobF"/>
    <property type="match status" value="1"/>
</dbReference>
<dbReference type="OrthoDB" id="9787471at2"/>
<evidence type="ECO:0000256" key="2">
    <source>
        <dbReference type="ARBA" id="ARBA00022573"/>
    </source>
</evidence>
<accession>A0A368XX11</accession>
<dbReference type="InterPro" id="IPR014777">
    <property type="entry name" value="4pyrrole_Mease_sub1"/>
</dbReference>
<comment type="caution">
    <text evidence="7">The sequence shown here is derived from an EMBL/GenBank/DDBJ whole genome shotgun (WGS) entry which is preliminary data.</text>
</comment>
<comment type="pathway">
    <text evidence="1">Cofactor biosynthesis; adenosylcobalamin biosynthesis.</text>
</comment>
<dbReference type="Gene3D" id="3.30.950.10">
    <property type="entry name" value="Methyltransferase, Cobalt-precorrin-4 Transmethylase, Domain 2"/>
    <property type="match status" value="1"/>
</dbReference>
<dbReference type="InterPro" id="IPR014776">
    <property type="entry name" value="4pyrrole_Mease_sub2"/>
</dbReference>
<dbReference type="CDD" id="cd11643">
    <property type="entry name" value="Precorrin-6A-synthase"/>
    <property type="match status" value="1"/>
</dbReference>
<dbReference type="Gene3D" id="3.40.1010.10">
    <property type="entry name" value="Cobalt-precorrin-4 Transmethylase, Domain 1"/>
    <property type="match status" value="1"/>
</dbReference>
<keyword evidence="4" id="KW-0808">Transferase</keyword>
<evidence type="ECO:0000313" key="8">
    <source>
        <dbReference type="Proteomes" id="UP000252884"/>
    </source>
</evidence>
<organism evidence="7 8">
    <name type="scientific">Pseudorhodoferax soli</name>
    <dbReference type="NCBI Taxonomy" id="545864"/>
    <lineage>
        <taxon>Bacteria</taxon>
        <taxon>Pseudomonadati</taxon>
        <taxon>Pseudomonadota</taxon>
        <taxon>Betaproteobacteria</taxon>
        <taxon>Burkholderiales</taxon>
        <taxon>Comamonadaceae</taxon>
    </lineage>
</organism>
<dbReference type="PIRSF" id="PIRSF036525">
    <property type="entry name" value="CobF"/>
    <property type="match status" value="1"/>
</dbReference>
<dbReference type="PANTHER" id="PTHR43467:SF1">
    <property type="entry name" value="PRECORRIN-6A SYNTHASE [DEACETYLATING]"/>
    <property type="match status" value="1"/>
</dbReference>
<sequence length="253" mass="26871">MIELALVGIGTGHPDHITRQGERALNAADLILIPRKGEGKADLADVRLAICSAVVTTGTRIAFFDMPVREGAESDYAGAVERWHDAIAEAWLAAIAVHLPGGGRLALLVWGDPSLYDSTLRIAERLARRTALRTSVVPGITALQALTAAHAIPLNAINSPVTVTTGRRLETGGWPAGADTVAVLLDGRCAFRGLETAGVSIWWGAYLGLPQQLLRHGPLADVAGPIARLRDSARVAHGWIMDTYLLRRSPPAP</sequence>
<evidence type="ECO:0000256" key="3">
    <source>
        <dbReference type="ARBA" id="ARBA00022603"/>
    </source>
</evidence>
<evidence type="ECO:0000256" key="5">
    <source>
        <dbReference type="ARBA" id="ARBA00022691"/>
    </source>
</evidence>
<name>A0A368XX11_9BURK</name>
<dbReference type="GO" id="GO:0032259">
    <property type="term" value="P:methylation"/>
    <property type="evidence" value="ECO:0007669"/>
    <property type="project" value="UniProtKB-KW"/>
</dbReference>
<reference evidence="7 8" key="1">
    <citation type="submission" date="2018-07" db="EMBL/GenBank/DDBJ databases">
        <title>Genomic Encyclopedia of Type Strains, Phase IV (KMG-IV): sequencing the most valuable type-strain genomes for metagenomic binning, comparative biology and taxonomic classification.</title>
        <authorList>
            <person name="Goeker M."/>
        </authorList>
    </citation>
    <scope>NUCLEOTIDE SEQUENCE [LARGE SCALE GENOMIC DNA]</scope>
    <source>
        <strain evidence="7 8">DSM 21634</strain>
    </source>
</reference>
<dbReference type="Proteomes" id="UP000252884">
    <property type="component" value="Unassembled WGS sequence"/>
</dbReference>
<dbReference type="GO" id="GO:0043819">
    <property type="term" value="F:precorrin-6A synthase (deacetylating) activity"/>
    <property type="evidence" value="ECO:0007669"/>
    <property type="project" value="InterPro"/>
</dbReference>
<evidence type="ECO:0000313" key="7">
    <source>
        <dbReference type="EMBL" id="RCW72513.1"/>
    </source>
</evidence>
<dbReference type="RefSeq" id="WP_114467941.1">
    <property type="nucleotide sequence ID" value="NZ_QPJK01000003.1"/>
</dbReference>
<feature type="domain" description="Tetrapyrrole methylase" evidence="6">
    <location>
        <begin position="4"/>
        <end position="222"/>
    </location>
</feature>
<keyword evidence="5" id="KW-0949">S-adenosyl-L-methionine</keyword>
<evidence type="ECO:0000256" key="1">
    <source>
        <dbReference type="ARBA" id="ARBA00004953"/>
    </source>
</evidence>
<evidence type="ECO:0000259" key="6">
    <source>
        <dbReference type="Pfam" id="PF00590"/>
    </source>
</evidence>
<dbReference type="InterPro" id="IPR000878">
    <property type="entry name" value="4pyrrol_Mease"/>
</dbReference>
<dbReference type="PANTHER" id="PTHR43467">
    <property type="entry name" value="COBALT-PRECORRIN-2 C(20)-METHYLTRANSFERASE"/>
    <property type="match status" value="1"/>
</dbReference>
<dbReference type="EMBL" id="QPJK01000003">
    <property type="protein sequence ID" value="RCW72513.1"/>
    <property type="molecule type" value="Genomic_DNA"/>
</dbReference>
<dbReference type="AlphaFoldDB" id="A0A368XX11"/>
<dbReference type="GO" id="GO:0009236">
    <property type="term" value="P:cobalamin biosynthetic process"/>
    <property type="evidence" value="ECO:0007669"/>
    <property type="project" value="UniProtKB-KW"/>
</dbReference>
<keyword evidence="3" id="KW-0489">Methyltransferase</keyword>
<protein>
    <submittedName>
        <fullName evidence="7">Precorrin-6A synthase (Deacetylating)</fullName>
    </submittedName>
</protein>
<evidence type="ECO:0000256" key="4">
    <source>
        <dbReference type="ARBA" id="ARBA00022679"/>
    </source>
</evidence>
<dbReference type="Pfam" id="PF00590">
    <property type="entry name" value="TP_methylase"/>
    <property type="match status" value="1"/>
</dbReference>
<keyword evidence="8" id="KW-1185">Reference proteome</keyword>
<dbReference type="InterPro" id="IPR012797">
    <property type="entry name" value="CobF"/>
</dbReference>
<proteinExistence type="predicted"/>
<dbReference type="InterPro" id="IPR035996">
    <property type="entry name" value="4pyrrol_Methylase_sf"/>
</dbReference>